<dbReference type="PANTHER" id="PTHR47406">
    <property type="entry name" value="COAGULATION FACTOR 5/8 TYPE, C-TERMINAL"/>
    <property type="match status" value="1"/>
</dbReference>
<dbReference type="GO" id="GO:0046559">
    <property type="term" value="F:alpha-glucuronidase activity"/>
    <property type="evidence" value="ECO:0007669"/>
    <property type="project" value="InterPro"/>
</dbReference>
<dbReference type="SUPFAM" id="SSF55545">
    <property type="entry name" value="beta-N-acetylhexosaminidase-like domain"/>
    <property type="match status" value="1"/>
</dbReference>
<keyword evidence="1" id="KW-0378">Hydrolase</keyword>
<comment type="caution">
    <text evidence="4">The sequence shown here is derived from an EMBL/GenBank/DDBJ whole genome shotgun (WGS) entry which is preliminary data.</text>
</comment>
<dbReference type="PANTHER" id="PTHR47406:SF2">
    <property type="entry name" value="ALPHA GLUCURONIDASE N-TERMINAL DOMAIN-CONTAINING PROTEIN"/>
    <property type="match status" value="1"/>
</dbReference>
<accession>A0A367GQ88</accession>
<gene>
    <name evidence="4" type="ORF">DJ568_06965</name>
</gene>
<feature type="signal peptide" evidence="2">
    <location>
        <begin position="1"/>
        <end position="22"/>
    </location>
</feature>
<name>A0A367GQ88_9SPHI</name>
<keyword evidence="5" id="KW-1185">Reference proteome</keyword>
<protein>
    <recommendedName>
        <fullName evidence="3">Alpha glucuronidase N-terminal domain-containing protein</fullName>
    </recommendedName>
</protein>
<dbReference type="AlphaFoldDB" id="A0A367GQ88"/>
<feature type="domain" description="Alpha glucuronidase N-terminal" evidence="3">
    <location>
        <begin position="35"/>
        <end position="132"/>
    </location>
</feature>
<keyword evidence="2" id="KW-0732">Signal</keyword>
<dbReference type="Gene3D" id="3.30.379.10">
    <property type="entry name" value="Chitobiase/beta-hexosaminidase domain 2-like"/>
    <property type="match status" value="1"/>
</dbReference>
<dbReference type="RefSeq" id="WP_114004537.1">
    <property type="nucleotide sequence ID" value="NZ_QGDC01000003.1"/>
</dbReference>
<dbReference type="InterPro" id="IPR032287">
    <property type="entry name" value="DUF4838"/>
</dbReference>
<dbReference type="Proteomes" id="UP000253209">
    <property type="component" value="Unassembled WGS sequence"/>
</dbReference>
<dbReference type="InterPro" id="IPR029018">
    <property type="entry name" value="Hex-like_dom2"/>
</dbReference>
<evidence type="ECO:0000259" key="3">
    <source>
        <dbReference type="Pfam" id="PF03648"/>
    </source>
</evidence>
<dbReference type="EMBL" id="QGDC01000003">
    <property type="protein sequence ID" value="RCH55622.1"/>
    <property type="molecule type" value="Genomic_DNA"/>
</dbReference>
<evidence type="ECO:0000313" key="5">
    <source>
        <dbReference type="Proteomes" id="UP000253209"/>
    </source>
</evidence>
<reference evidence="4 5" key="1">
    <citation type="submission" date="2018-05" db="EMBL/GenBank/DDBJ databases">
        <title>Mucilaginibacter hurinus sp. nov., isolated from briquette warehouse soil.</title>
        <authorList>
            <person name="Choi L."/>
        </authorList>
    </citation>
    <scope>NUCLEOTIDE SEQUENCE [LARGE SCALE GENOMIC DNA]</scope>
    <source>
        <strain evidence="4 5">ZR32</strain>
    </source>
</reference>
<proteinExistence type="predicted"/>
<evidence type="ECO:0000256" key="1">
    <source>
        <dbReference type="ARBA" id="ARBA00022801"/>
    </source>
</evidence>
<evidence type="ECO:0000256" key="2">
    <source>
        <dbReference type="SAM" id="SignalP"/>
    </source>
</evidence>
<sequence length="672" mass="76021">MKMFFNLCFTVIFTLSSFFSRAADVPVILVKANKSQWKIHTVSATKEAKFAAGELQKYLQKISGATLPAAKAPGNYSIIIGLKKDIPAAYQKILPVMDKGYDAYTVAVSAKPDVVVVAGENGQGIIYGVYDLLEKIGCRWFYPRQDSNDPEVVPSLSTVSINSSSWMVSSPTRYRIYNGDGWFFKMDYELAKEQVDWAMKNRYNAVGWQALASNANVSLFDQYDDFKKHGVETELDKRGMFIHGPAHSFDQLLNHDVYFKDHPEWFGLRDGKRVPQTYAGAQFCWSNQDARKEFTKNAIAFIEKAPLIKIFSNIPFDGGVPCACDICKKAGASNLLMVVASELAEELKTTHPDVMVETIGGYGAVPDPPTNLDVINERLRIIWAQWGRYHGVGYDDPAYDAKNLDNWRKAAKGGLSICQYYPDNFAEPWVMGPFTKAMVSDRRYFIKHNVSAMYMLTYPKGYWWNHGLNAYLGGRTYYDKTYDPYEAIRDYGLKYYGPQAGPYIADYYQEWATNIDLSYHVRDDTNNEDRKMLADEQKKFIEPAIAAAKGNKSYAYRVNRVAKLHALAMNMAEGHRLRGVIETLRKNSKFDDAAKVLEKAKVHTDGIMANFYALADMNQGLIERAEVGGFIKIGIKGWLDEEQKRIAAHDTTPLNPYKKLSETEMLPADVLK</sequence>
<dbReference type="Pfam" id="PF16126">
    <property type="entry name" value="DUF4838"/>
    <property type="match status" value="1"/>
</dbReference>
<dbReference type="Pfam" id="PF03648">
    <property type="entry name" value="Glyco_hydro_67N"/>
    <property type="match status" value="1"/>
</dbReference>
<feature type="chain" id="PRO_5016793420" description="Alpha glucuronidase N-terminal domain-containing protein" evidence="2">
    <location>
        <begin position="23"/>
        <end position="672"/>
    </location>
</feature>
<evidence type="ECO:0000313" key="4">
    <source>
        <dbReference type="EMBL" id="RCH55622.1"/>
    </source>
</evidence>
<dbReference type="GO" id="GO:0045493">
    <property type="term" value="P:xylan catabolic process"/>
    <property type="evidence" value="ECO:0007669"/>
    <property type="project" value="InterPro"/>
</dbReference>
<dbReference type="OrthoDB" id="1099022at2"/>
<organism evidence="4 5">
    <name type="scientific">Mucilaginibacter hurinus</name>
    <dbReference type="NCBI Taxonomy" id="2201324"/>
    <lineage>
        <taxon>Bacteria</taxon>
        <taxon>Pseudomonadati</taxon>
        <taxon>Bacteroidota</taxon>
        <taxon>Sphingobacteriia</taxon>
        <taxon>Sphingobacteriales</taxon>
        <taxon>Sphingobacteriaceae</taxon>
        <taxon>Mucilaginibacter</taxon>
    </lineage>
</organism>
<dbReference type="InterPro" id="IPR005154">
    <property type="entry name" value="Glyco_hydro_67_aGlcAse_N"/>
</dbReference>